<protein>
    <recommendedName>
        <fullName evidence="2 7">Glutamate racemase</fullName>
        <ecNumber evidence="2 7">5.1.1.3</ecNumber>
    </recommendedName>
</protein>
<feature type="active site" description="Proton donor/acceptor" evidence="7">
    <location>
        <position position="73"/>
    </location>
</feature>
<dbReference type="PROSITE" id="PS00924">
    <property type="entry name" value="ASP_GLU_RACEMASE_2"/>
    <property type="match status" value="1"/>
</dbReference>
<keyword evidence="5 7" id="KW-0413">Isomerase</keyword>
<feature type="binding site" evidence="7">
    <location>
        <begin position="9"/>
        <end position="10"/>
    </location>
    <ligand>
        <name>substrate</name>
    </ligand>
</feature>
<evidence type="ECO:0000313" key="8">
    <source>
        <dbReference type="EMBL" id="SDK82401.1"/>
    </source>
</evidence>
<evidence type="ECO:0000256" key="5">
    <source>
        <dbReference type="ARBA" id="ARBA00023235"/>
    </source>
</evidence>
<dbReference type="PANTHER" id="PTHR21198">
    <property type="entry name" value="GLUTAMATE RACEMASE"/>
    <property type="match status" value="1"/>
</dbReference>
<comment type="catalytic activity">
    <reaction evidence="1 7">
        <text>L-glutamate = D-glutamate</text>
        <dbReference type="Rhea" id="RHEA:12813"/>
        <dbReference type="ChEBI" id="CHEBI:29985"/>
        <dbReference type="ChEBI" id="CHEBI:29986"/>
        <dbReference type="EC" id="5.1.1.3"/>
    </reaction>
</comment>
<keyword evidence="9" id="KW-1185">Reference proteome</keyword>
<dbReference type="GO" id="GO:0008360">
    <property type="term" value="P:regulation of cell shape"/>
    <property type="evidence" value="ECO:0007669"/>
    <property type="project" value="UniProtKB-KW"/>
</dbReference>
<dbReference type="InterPro" id="IPR004391">
    <property type="entry name" value="Glu_race"/>
</dbReference>
<name>A0A1G9F259_9GAMM</name>
<dbReference type="NCBIfam" id="TIGR00067">
    <property type="entry name" value="glut_race"/>
    <property type="match status" value="1"/>
</dbReference>
<evidence type="ECO:0000313" key="9">
    <source>
        <dbReference type="Proteomes" id="UP000198654"/>
    </source>
</evidence>
<comment type="pathway">
    <text evidence="7">Cell wall biogenesis; peptidoglycan biosynthesis.</text>
</comment>
<gene>
    <name evidence="7" type="primary">murI</name>
    <name evidence="8" type="ORF">SAMN05661010_00199</name>
</gene>
<dbReference type="Proteomes" id="UP000198654">
    <property type="component" value="Unassembled WGS sequence"/>
</dbReference>
<evidence type="ECO:0000256" key="6">
    <source>
        <dbReference type="ARBA" id="ARBA00023316"/>
    </source>
</evidence>
<feature type="binding site" evidence="7">
    <location>
        <begin position="185"/>
        <end position="186"/>
    </location>
    <ligand>
        <name>substrate</name>
    </ligand>
</feature>
<dbReference type="EMBL" id="FNGI01000001">
    <property type="protein sequence ID" value="SDK82401.1"/>
    <property type="molecule type" value="Genomic_DNA"/>
</dbReference>
<dbReference type="RefSeq" id="WP_089724646.1">
    <property type="nucleotide sequence ID" value="NZ_FNGI01000001.1"/>
</dbReference>
<evidence type="ECO:0000256" key="4">
    <source>
        <dbReference type="ARBA" id="ARBA00022984"/>
    </source>
</evidence>
<keyword evidence="4 7" id="KW-0573">Peptidoglycan synthesis</keyword>
<dbReference type="AlphaFoldDB" id="A0A1G9F259"/>
<feature type="binding site" evidence="7">
    <location>
        <begin position="41"/>
        <end position="42"/>
    </location>
    <ligand>
        <name>substrate</name>
    </ligand>
</feature>
<keyword evidence="3 7" id="KW-0133">Cell shape</keyword>
<dbReference type="GO" id="GO:0009252">
    <property type="term" value="P:peptidoglycan biosynthetic process"/>
    <property type="evidence" value="ECO:0007669"/>
    <property type="project" value="UniProtKB-UniRule"/>
</dbReference>
<organism evidence="8 9">
    <name type="scientific">Modicisalibacter muralis</name>
    <dbReference type="NCBI Taxonomy" id="119000"/>
    <lineage>
        <taxon>Bacteria</taxon>
        <taxon>Pseudomonadati</taxon>
        <taxon>Pseudomonadota</taxon>
        <taxon>Gammaproteobacteria</taxon>
        <taxon>Oceanospirillales</taxon>
        <taxon>Halomonadaceae</taxon>
        <taxon>Modicisalibacter</taxon>
    </lineage>
</organism>
<dbReference type="UniPathway" id="UPA00219"/>
<dbReference type="HAMAP" id="MF_00258">
    <property type="entry name" value="Glu_racemase"/>
    <property type="match status" value="1"/>
</dbReference>
<sequence>MSGPILLFDSGVGGLSVAAALRARLPGAALAYVCDNAMLPYGTKPDDWLVMRIADVCCAAVEASGASALVVACNTASTLALRELRERLTIPVIGTVPAIKPAVAASRSGTFGLLATSATVHRPYTEALIREFAAHCRVVRVAADGLVAQAERAQAGGALDSQVLAAELAALWAEPTLDTVVLGCTHFPLLAESLNACAPRPITWIDSGEAIARRVASVVASPAPASGAGPAWATSPDKGLVTALARYGFAAPRQLAGVDSSAKSRAMSR</sequence>
<accession>A0A1G9F259</accession>
<dbReference type="STRING" id="119000.SAMN05661010_00199"/>
<feature type="binding site" evidence="7">
    <location>
        <begin position="74"/>
        <end position="75"/>
    </location>
    <ligand>
        <name>substrate</name>
    </ligand>
</feature>
<dbReference type="GO" id="GO:0071555">
    <property type="term" value="P:cell wall organization"/>
    <property type="evidence" value="ECO:0007669"/>
    <property type="project" value="UniProtKB-KW"/>
</dbReference>
<evidence type="ECO:0000256" key="7">
    <source>
        <dbReference type="HAMAP-Rule" id="MF_00258"/>
    </source>
</evidence>
<keyword evidence="6 7" id="KW-0961">Cell wall biogenesis/degradation</keyword>
<dbReference type="Gene3D" id="3.40.50.1860">
    <property type="match status" value="2"/>
</dbReference>
<dbReference type="EC" id="5.1.1.3" evidence="2 7"/>
<dbReference type="PANTHER" id="PTHR21198:SF2">
    <property type="entry name" value="GLUTAMATE RACEMASE"/>
    <property type="match status" value="1"/>
</dbReference>
<dbReference type="GO" id="GO:0008881">
    <property type="term" value="F:glutamate racemase activity"/>
    <property type="evidence" value="ECO:0007669"/>
    <property type="project" value="UniProtKB-UniRule"/>
</dbReference>
<dbReference type="OrthoDB" id="9801055at2"/>
<dbReference type="InterPro" id="IPR033134">
    <property type="entry name" value="Asp/Glu_racemase_AS_2"/>
</dbReference>
<dbReference type="InterPro" id="IPR015942">
    <property type="entry name" value="Asp/Glu/hydantoin_racemase"/>
</dbReference>
<proteinExistence type="inferred from homology"/>
<dbReference type="InterPro" id="IPR001920">
    <property type="entry name" value="Asp/Glu_race"/>
</dbReference>
<reference evidence="8 9" key="1">
    <citation type="submission" date="2016-10" db="EMBL/GenBank/DDBJ databases">
        <authorList>
            <person name="de Groot N.N."/>
        </authorList>
    </citation>
    <scope>NUCLEOTIDE SEQUENCE [LARGE SCALE GENOMIC DNA]</scope>
    <source>
        <strain evidence="8 9">DSM 14789</strain>
    </source>
</reference>
<dbReference type="Pfam" id="PF01177">
    <property type="entry name" value="Asp_Glu_race"/>
    <property type="match status" value="1"/>
</dbReference>
<comment type="similarity">
    <text evidence="7">Belongs to the aspartate/glutamate racemases family.</text>
</comment>
<comment type="function">
    <text evidence="7">Provides the (R)-glutamate required for cell wall biosynthesis.</text>
</comment>
<evidence type="ECO:0000256" key="1">
    <source>
        <dbReference type="ARBA" id="ARBA00001602"/>
    </source>
</evidence>
<feature type="active site" description="Proton donor/acceptor" evidence="7">
    <location>
        <position position="184"/>
    </location>
</feature>
<dbReference type="SUPFAM" id="SSF53681">
    <property type="entry name" value="Aspartate/glutamate racemase"/>
    <property type="match status" value="2"/>
</dbReference>
<evidence type="ECO:0000256" key="2">
    <source>
        <dbReference type="ARBA" id="ARBA00013090"/>
    </source>
</evidence>
<dbReference type="InterPro" id="IPR018187">
    <property type="entry name" value="Asp/Glu_racemase_AS_1"/>
</dbReference>
<dbReference type="PROSITE" id="PS00923">
    <property type="entry name" value="ASP_GLU_RACEMASE_1"/>
    <property type="match status" value="1"/>
</dbReference>
<evidence type="ECO:0000256" key="3">
    <source>
        <dbReference type="ARBA" id="ARBA00022960"/>
    </source>
</evidence>